<evidence type="ECO:0000313" key="5">
    <source>
        <dbReference type="EMBL" id="KIQ67501.1"/>
    </source>
</evidence>
<evidence type="ECO:0000256" key="2">
    <source>
        <dbReference type="ARBA" id="ARBA00023002"/>
    </source>
</evidence>
<keyword evidence="2 5" id="KW-0560">Oxidoreductase</keyword>
<dbReference type="Gene3D" id="3.40.50.10860">
    <property type="entry name" value="Leucine Dehydrogenase, chain A, domain 1"/>
    <property type="match status" value="1"/>
</dbReference>
<organism evidence="5 6">
    <name type="scientific">Wenxinia marina DSM 24838</name>
    <dbReference type="NCBI Taxonomy" id="1123501"/>
    <lineage>
        <taxon>Bacteria</taxon>
        <taxon>Pseudomonadati</taxon>
        <taxon>Pseudomonadota</taxon>
        <taxon>Alphaproteobacteria</taxon>
        <taxon>Rhodobacterales</taxon>
        <taxon>Roseobacteraceae</taxon>
        <taxon>Wenxinia</taxon>
    </lineage>
</organism>
<dbReference type="GO" id="GO:0009073">
    <property type="term" value="P:aromatic amino acid family biosynthetic process"/>
    <property type="evidence" value="ECO:0007669"/>
    <property type="project" value="UniProtKB-KW"/>
</dbReference>
<dbReference type="OrthoDB" id="9792692at2"/>
<dbReference type="InterPro" id="IPR022893">
    <property type="entry name" value="Shikimate_DH_fam"/>
</dbReference>
<protein>
    <submittedName>
        <fullName evidence="5">Shikimate 5-dehydrogenase</fullName>
        <ecNumber evidence="5">1.1.1.25</ecNumber>
    </submittedName>
</protein>
<dbReference type="PATRIC" id="fig|1123501.6.peg.4056"/>
<feature type="domain" description="Shikimate dehydrogenase substrate binding N-terminal" evidence="4">
    <location>
        <begin position="11"/>
        <end position="95"/>
    </location>
</feature>
<dbReference type="eggNOG" id="COG0169">
    <property type="taxonomic scope" value="Bacteria"/>
</dbReference>
<gene>
    <name evidence="5" type="ORF">Wenmar_03926</name>
</gene>
<dbReference type="SUPFAM" id="SSF53223">
    <property type="entry name" value="Aminoacid dehydrogenase-like, N-terminal domain"/>
    <property type="match status" value="1"/>
</dbReference>
<keyword evidence="3" id="KW-0057">Aromatic amino acid biosynthesis</keyword>
<dbReference type="PANTHER" id="PTHR21089:SF1">
    <property type="entry name" value="BIFUNCTIONAL 3-DEHYDROQUINATE DEHYDRATASE_SHIKIMATE DEHYDROGENASE, CHLOROPLASTIC"/>
    <property type="match status" value="1"/>
</dbReference>
<dbReference type="EC" id="1.1.1.25" evidence="5"/>
<dbReference type="AlphaFoldDB" id="A0A0D0P7D6"/>
<keyword evidence="6" id="KW-1185">Reference proteome</keyword>
<dbReference type="InterPro" id="IPR013708">
    <property type="entry name" value="Shikimate_DH-bd_N"/>
</dbReference>
<dbReference type="SUPFAM" id="SSF51735">
    <property type="entry name" value="NAD(P)-binding Rossmann-fold domains"/>
    <property type="match status" value="1"/>
</dbReference>
<dbReference type="GO" id="GO:0004764">
    <property type="term" value="F:shikimate 3-dehydrogenase (NADP+) activity"/>
    <property type="evidence" value="ECO:0007669"/>
    <property type="project" value="UniProtKB-EC"/>
</dbReference>
<dbReference type="Pfam" id="PF08501">
    <property type="entry name" value="Shikimate_dh_N"/>
    <property type="match status" value="1"/>
</dbReference>
<dbReference type="STRING" id="1123501.Wenmar_03926"/>
<dbReference type="GO" id="GO:0009423">
    <property type="term" value="P:chorismate biosynthetic process"/>
    <property type="evidence" value="ECO:0007669"/>
    <property type="project" value="TreeGrafter"/>
</dbReference>
<dbReference type="EMBL" id="AONG01000022">
    <property type="protein sequence ID" value="KIQ67501.1"/>
    <property type="molecule type" value="Genomic_DNA"/>
</dbReference>
<proteinExistence type="predicted"/>
<dbReference type="GO" id="GO:0019632">
    <property type="term" value="P:shikimate metabolic process"/>
    <property type="evidence" value="ECO:0007669"/>
    <property type="project" value="TreeGrafter"/>
</dbReference>
<reference evidence="5 6" key="1">
    <citation type="submission" date="2013-01" db="EMBL/GenBank/DDBJ databases">
        <authorList>
            <person name="Fiebig A."/>
            <person name="Goeker M."/>
            <person name="Klenk H.-P.P."/>
        </authorList>
    </citation>
    <scope>NUCLEOTIDE SEQUENCE [LARGE SCALE GENOMIC DNA]</scope>
    <source>
        <strain evidence="5 6">DSM 24838</strain>
    </source>
</reference>
<evidence type="ECO:0000256" key="1">
    <source>
        <dbReference type="ARBA" id="ARBA00004871"/>
    </source>
</evidence>
<dbReference type="InterPro" id="IPR036291">
    <property type="entry name" value="NAD(P)-bd_dom_sf"/>
</dbReference>
<sequence length="284" mass="29663">MDGVPVLRLGLVGDNIAASQSPRLHRLAGRQNGRTVIYDRLIPKELGQSWDAILDHCAASGYRGVNITYPYKETVARHVTIGDPLVARIGAVNTVLFDGAARRGFNTDYSGFVAAYRKVRGAAPPGRVLMIGAGGVGRAVGFGLAALGAEEIRVADRDAGKADALCRDLAAAREGLNTVPVESAEAGAVGADGLINCTPVGMVGYGGIPLPAAHMPGAAWAFDAVYTPAETEFLLAARRAGLDVIPGYELFVWQGVDAWRLFTGLPLDVDRLRADLAAGDGGEA</sequence>
<dbReference type="Proteomes" id="UP000035100">
    <property type="component" value="Unassembled WGS sequence"/>
</dbReference>
<evidence type="ECO:0000313" key="6">
    <source>
        <dbReference type="Proteomes" id="UP000035100"/>
    </source>
</evidence>
<dbReference type="InterPro" id="IPR046346">
    <property type="entry name" value="Aminoacid_DH-like_N_sf"/>
</dbReference>
<comment type="caution">
    <text evidence="5">The sequence shown here is derived from an EMBL/GenBank/DDBJ whole genome shotgun (WGS) entry which is preliminary data.</text>
</comment>
<dbReference type="PANTHER" id="PTHR21089">
    <property type="entry name" value="SHIKIMATE DEHYDROGENASE"/>
    <property type="match status" value="1"/>
</dbReference>
<dbReference type="RefSeq" id="WP_018301722.1">
    <property type="nucleotide sequence ID" value="NZ_KN848377.1"/>
</dbReference>
<comment type="pathway">
    <text evidence="1">Metabolic intermediate biosynthesis; chorismate biosynthesis; chorismate from D-erythrose 4-phosphate and phosphoenolpyruvate: step 4/7.</text>
</comment>
<name>A0A0D0P7D6_9RHOB</name>
<dbReference type="Gene3D" id="3.40.50.720">
    <property type="entry name" value="NAD(P)-binding Rossmann-like Domain"/>
    <property type="match status" value="1"/>
</dbReference>
<evidence type="ECO:0000259" key="4">
    <source>
        <dbReference type="Pfam" id="PF08501"/>
    </source>
</evidence>
<keyword evidence="3" id="KW-0028">Amino-acid biosynthesis</keyword>
<evidence type="ECO:0000256" key="3">
    <source>
        <dbReference type="ARBA" id="ARBA00023141"/>
    </source>
</evidence>
<accession>A0A0D0P7D6</accession>
<dbReference type="CDD" id="cd01065">
    <property type="entry name" value="NAD_bind_Shikimate_DH"/>
    <property type="match status" value="1"/>
</dbReference>